<dbReference type="SUPFAM" id="SSF49478">
    <property type="entry name" value="Cna protein B-type domain"/>
    <property type="match status" value="2"/>
</dbReference>
<dbReference type="InterPro" id="IPR013784">
    <property type="entry name" value="Carb-bd-like_fold"/>
</dbReference>
<dbReference type="PROSITE" id="PS51257">
    <property type="entry name" value="PROKAR_LIPOPROTEIN"/>
    <property type="match status" value="1"/>
</dbReference>
<dbReference type="Gene3D" id="2.60.40.10">
    <property type="entry name" value="Immunoglobulins"/>
    <property type="match status" value="3"/>
</dbReference>
<dbReference type="AlphaFoldDB" id="A0A2I1JWT0"/>
<feature type="domain" description="SpaA-like prealbumin fold" evidence="5">
    <location>
        <begin position="594"/>
        <end position="667"/>
    </location>
</feature>
<dbReference type="EMBL" id="PKHE01000020">
    <property type="protein sequence ID" value="PKY87829.1"/>
    <property type="molecule type" value="Genomic_DNA"/>
</dbReference>
<evidence type="ECO:0000256" key="3">
    <source>
        <dbReference type="ARBA" id="ARBA00022729"/>
    </source>
</evidence>
<feature type="domain" description="SpaA-like prealbumin fold" evidence="5">
    <location>
        <begin position="689"/>
        <end position="756"/>
    </location>
</feature>
<keyword evidence="3" id="KW-0732">Signal</keyword>
<evidence type="ECO:0000313" key="6">
    <source>
        <dbReference type="EMBL" id="PKY87829.1"/>
    </source>
</evidence>
<feature type="region of interest" description="Disordered" evidence="4">
    <location>
        <begin position="765"/>
        <end position="817"/>
    </location>
</feature>
<dbReference type="Pfam" id="PF17802">
    <property type="entry name" value="SpaA"/>
    <property type="match status" value="3"/>
</dbReference>
<evidence type="ECO:0000259" key="5">
    <source>
        <dbReference type="Pfam" id="PF17802"/>
    </source>
</evidence>
<dbReference type="InterPro" id="IPR008969">
    <property type="entry name" value="CarboxyPept-like_regulatory"/>
</dbReference>
<dbReference type="InterPro" id="IPR041033">
    <property type="entry name" value="SpaA_PFL_dom_1"/>
</dbReference>
<comment type="similarity">
    <text evidence="1">Belongs to the serine-aspartate repeat-containing protein (SDr) family.</text>
</comment>
<protein>
    <recommendedName>
        <fullName evidence="5">SpaA-like prealbumin fold domain-containing protein</fullName>
    </recommendedName>
</protein>
<dbReference type="Proteomes" id="UP000234384">
    <property type="component" value="Unassembled WGS sequence"/>
</dbReference>
<dbReference type="SUPFAM" id="SSF49464">
    <property type="entry name" value="Carboxypeptidase regulatory domain-like"/>
    <property type="match status" value="1"/>
</dbReference>
<evidence type="ECO:0000256" key="2">
    <source>
        <dbReference type="ARBA" id="ARBA00022525"/>
    </source>
</evidence>
<dbReference type="SUPFAM" id="SSF49452">
    <property type="entry name" value="Starch-binding domain-like"/>
    <property type="match status" value="1"/>
</dbReference>
<evidence type="ECO:0000313" key="7">
    <source>
        <dbReference type="Proteomes" id="UP000234384"/>
    </source>
</evidence>
<organism evidence="6 7">
    <name type="scientific">Falseniella ignava</name>
    <dbReference type="NCBI Taxonomy" id="137730"/>
    <lineage>
        <taxon>Bacteria</taxon>
        <taxon>Bacillati</taxon>
        <taxon>Bacillota</taxon>
        <taxon>Bacilli</taxon>
        <taxon>Lactobacillales</taxon>
        <taxon>Aerococcaceae</taxon>
        <taxon>Falseniella</taxon>
    </lineage>
</organism>
<dbReference type="GO" id="GO:0030246">
    <property type="term" value="F:carbohydrate binding"/>
    <property type="evidence" value="ECO:0007669"/>
    <property type="project" value="InterPro"/>
</dbReference>
<gene>
    <name evidence="6" type="ORF">CYJ57_06640</name>
</gene>
<feature type="region of interest" description="Disordered" evidence="4">
    <location>
        <begin position="398"/>
        <end position="420"/>
    </location>
</feature>
<sequence length="1016" mass="111699">MMNFKKWIQTAIVWILGLSCSLSWMLPMADAQESLIQLTVNLFQVENGDQLQKISDFNYDLIYYPEGGEAQVVAEHRVGQENTGYALNPGQYKLRLYDDTNFVRGESRYQLGRLEITNPEPNQREYVRAESDPILNDFGDGTQVYDQTFELKIGDNLFDAATGHYRARLNAFITDGLDESQALLDGFEQDRSAFQEVEQSESTDSIEETETVIEENPTPAEYLTRIQVVDEQGVPLSNLYLSVQNEEFSERYDLITDQNGEAQIDALPAGTYQYLFDLPEEFKQEMASGTFTIEDTESGAGEVIVPIHLERNEADQNLKGHLVYRVVDAEGQPLAEVPVQIGETDYVTDGNGEIVINLLPVGDYSVSVTPPAEYQVEQLDETLHVEADMTAEGQATLTPVATSEETTETTTVETTTEEEPVGTIRVTVLSPDQAPVEGAIFELGEGGPQATTDAAGQLVFEQVTPGDYALRAVQLPEEYQLTTDIIVSVAAQQESVTEVQLTKKVELATVTVQIRDQDGNPVTPSSLVFNDREYQSNVNGDVIMLEIEAGRSYAYHVASAPEGYDIAEAKGEIEVEPGENDPVVATVQRLERPGEVKLRVMDQHQQPVEGVTVKLDDEIQTTDSQGEVVFKDVSVGDHQLSVVEVPAGYESASSEIELINVHDQEVIERELTIQAKPKVGSAQWQFRNNEGTALADVVIEVADKQYTSDAAGTIQVEQLPVGENPYKIVQLPEGYQLVQREGKVTVQADQMAQVVIQLDREATTTTTVEPTTTTTTTTTVEPTTTTTTTTVEPTTTTTTAEPTTTTTAEPTTTTTHETTVQTTQAIGSTTTVAPEEQSSIEHQVSLATKQFVHDGTGVTVKVHPDDAKNIVRLDVQKVQPAGPFAGYDADVYEIKLLNRNNQTVNLEHLAQIWLPTRSVHQRLQLARNENGQLMSLMFNLNNGRAVVATQKMGTYGIIYGAQAATTAEETTKGNGLPGTGESSARIWMILGLVIVAFGSKILIKPNRSEEYENIEE</sequence>
<dbReference type="InterPro" id="IPR013783">
    <property type="entry name" value="Ig-like_fold"/>
</dbReference>
<comment type="caution">
    <text evidence="6">The sequence shown here is derived from an EMBL/GenBank/DDBJ whole genome shotgun (WGS) entry which is preliminary data.</text>
</comment>
<proteinExistence type="inferred from homology"/>
<feature type="compositionally biased region" description="Low complexity" evidence="4">
    <location>
        <begin position="402"/>
        <end position="414"/>
    </location>
</feature>
<evidence type="ECO:0000256" key="1">
    <source>
        <dbReference type="ARBA" id="ARBA00007257"/>
    </source>
</evidence>
<evidence type="ECO:0000256" key="4">
    <source>
        <dbReference type="SAM" id="MobiDB-lite"/>
    </source>
</evidence>
<reference evidence="6 7" key="1">
    <citation type="submission" date="2017-12" db="EMBL/GenBank/DDBJ databases">
        <title>Phylogenetic diversity of female urinary microbiome.</title>
        <authorList>
            <person name="Thomas-White K."/>
            <person name="Wolfe A.J."/>
        </authorList>
    </citation>
    <scope>NUCLEOTIDE SEQUENCE [LARGE SCALE GENOMIC DNA]</scope>
    <source>
        <strain evidence="6 7">UMB0898</strain>
    </source>
</reference>
<dbReference type="Gene3D" id="2.60.40.1120">
    <property type="entry name" value="Carboxypeptidase-like, regulatory domain"/>
    <property type="match status" value="1"/>
</dbReference>
<dbReference type="PANTHER" id="PTHR36108">
    <property type="entry name" value="COLOSSIN-B-RELATED"/>
    <property type="match status" value="1"/>
</dbReference>
<name>A0A2I1JWT0_9LACT</name>
<keyword evidence="2" id="KW-0964">Secreted</keyword>
<accession>A0A2I1JWT0</accession>
<dbReference type="PANTHER" id="PTHR36108:SF13">
    <property type="entry name" value="COLOSSIN-B-RELATED"/>
    <property type="match status" value="1"/>
</dbReference>
<feature type="domain" description="SpaA-like prealbumin fold" evidence="5">
    <location>
        <begin position="432"/>
        <end position="502"/>
    </location>
</feature>